<organism evidence="11 12">
    <name type="scientific">Triticum turgidum subsp. durum</name>
    <name type="common">Durum wheat</name>
    <name type="synonym">Triticum durum</name>
    <dbReference type="NCBI Taxonomy" id="4567"/>
    <lineage>
        <taxon>Eukaryota</taxon>
        <taxon>Viridiplantae</taxon>
        <taxon>Streptophyta</taxon>
        <taxon>Embryophyta</taxon>
        <taxon>Tracheophyta</taxon>
        <taxon>Spermatophyta</taxon>
        <taxon>Magnoliopsida</taxon>
        <taxon>Liliopsida</taxon>
        <taxon>Poales</taxon>
        <taxon>Poaceae</taxon>
        <taxon>BOP clade</taxon>
        <taxon>Pooideae</taxon>
        <taxon>Triticodae</taxon>
        <taxon>Triticeae</taxon>
        <taxon>Triticinae</taxon>
        <taxon>Triticum</taxon>
    </lineage>
</organism>
<evidence type="ECO:0000259" key="9">
    <source>
        <dbReference type="PROSITE" id="PS50812"/>
    </source>
</evidence>
<dbReference type="FunFam" id="1.25.40.90:FF:000037">
    <property type="entry name" value="Enhancer of ag-4 2"/>
    <property type="match status" value="1"/>
</dbReference>
<feature type="compositionally biased region" description="Basic and acidic residues" evidence="8">
    <location>
        <begin position="457"/>
        <end position="505"/>
    </location>
</feature>
<feature type="compositionally biased region" description="Basic and acidic residues" evidence="8">
    <location>
        <begin position="888"/>
        <end position="899"/>
    </location>
</feature>
<feature type="compositionally biased region" description="Basic and acidic residues" evidence="8">
    <location>
        <begin position="773"/>
        <end position="786"/>
    </location>
</feature>
<accession>A0A9R0ZH07</accession>
<keyword evidence="12" id="KW-1185">Reference proteome</keyword>
<evidence type="ECO:0000256" key="7">
    <source>
        <dbReference type="ARBA" id="ARBA00023242"/>
    </source>
</evidence>
<feature type="compositionally biased region" description="Basic and acidic residues" evidence="8">
    <location>
        <begin position="358"/>
        <end position="375"/>
    </location>
</feature>
<evidence type="ECO:0000313" key="11">
    <source>
        <dbReference type="EMBL" id="VAI76664.1"/>
    </source>
</evidence>
<keyword evidence="6" id="KW-0804">Transcription</keyword>
<evidence type="ECO:0000256" key="2">
    <source>
        <dbReference type="ARBA" id="ARBA00022473"/>
    </source>
</evidence>
<evidence type="ECO:0000256" key="5">
    <source>
        <dbReference type="ARBA" id="ARBA00023089"/>
    </source>
</evidence>
<dbReference type="Pfam" id="PF00855">
    <property type="entry name" value="PWWP"/>
    <property type="match status" value="1"/>
</dbReference>
<feature type="domain" description="CID" evidence="10">
    <location>
        <begin position="913"/>
        <end position="1054"/>
    </location>
</feature>
<feature type="region of interest" description="Disordered" evidence="8">
    <location>
        <begin position="137"/>
        <end position="303"/>
    </location>
</feature>
<dbReference type="GO" id="GO:0005634">
    <property type="term" value="C:nucleus"/>
    <property type="evidence" value="ECO:0007669"/>
    <property type="project" value="UniProtKB-SubCell"/>
</dbReference>
<feature type="compositionally biased region" description="Basic and acidic residues" evidence="8">
    <location>
        <begin position="559"/>
        <end position="572"/>
    </location>
</feature>
<feature type="region of interest" description="Disordered" evidence="8">
    <location>
        <begin position="358"/>
        <end position="786"/>
    </location>
</feature>
<dbReference type="Pfam" id="PF04818">
    <property type="entry name" value="CID"/>
    <property type="match status" value="1"/>
</dbReference>
<keyword evidence="7" id="KW-0539">Nucleus</keyword>
<feature type="region of interest" description="Disordered" evidence="8">
    <location>
        <begin position="888"/>
        <end position="912"/>
    </location>
</feature>
<reference evidence="11 12" key="1">
    <citation type="submission" date="2017-09" db="EMBL/GenBank/DDBJ databases">
        <authorList>
            <consortium name="International Durum Wheat Genome Sequencing Consortium (IDWGSC)"/>
            <person name="Milanesi L."/>
        </authorList>
    </citation>
    <scope>NUCLEOTIDE SEQUENCE [LARGE SCALE GENOMIC DNA]</scope>
    <source>
        <strain evidence="12">cv. Svevo</strain>
    </source>
</reference>
<dbReference type="PROSITE" id="PS51391">
    <property type="entry name" value="CID"/>
    <property type="match status" value="1"/>
</dbReference>
<feature type="compositionally biased region" description="Polar residues" evidence="8">
    <location>
        <begin position="506"/>
        <end position="518"/>
    </location>
</feature>
<feature type="compositionally biased region" description="Pro residues" evidence="8">
    <location>
        <begin position="1272"/>
        <end position="1342"/>
    </location>
</feature>
<evidence type="ECO:0000259" key="10">
    <source>
        <dbReference type="PROSITE" id="PS51391"/>
    </source>
</evidence>
<keyword evidence="3" id="KW-0507">mRNA processing</keyword>
<dbReference type="Proteomes" id="UP000324705">
    <property type="component" value="Chromosome 7A"/>
</dbReference>
<dbReference type="InterPro" id="IPR006569">
    <property type="entry name" value="CID_dom"/>
</dbReference>
<dbReference type="SMART" id="SM00582">
    <property type="entry name" value="RPR"/>
    <property type="match status" value="1"/>
</dbReference>
<dbReference type="InterPro" id="IPR008942">
    <property type="entry name" value="ENTH_VHS"/>
</dbReference>
<feature type="domain" description="PWWP" evidence="9">
    <location>
        <begin position="20"/>
        <end position="97"/>
    </location>
</feature>
<dbReference type="PANTHER" id="PTHR12550">
    <property type="entry name" value="HEPATOMA-DERIVED GROWTH FACTOR-RELATED"/>
    <property type="match status" value="1"/>
</dbReference>
<feature type="compositionally biased region" description="Basic and acidic residues" evidence="8">
    <location>
        <begin position="322"/>
        <end position="335"/>
    </location>
</feature>
<evidence type="ECO:0000313" key="12">
    <source>
        <dbReference type="Proteomes" id="UP000324705"/>
    </source>
</evidence>
<keyword evidence="4" id="KW-0805">Transcription regulation</keyword>
<sequence length="1541" mass="167464">MAPAAKRGAKGTKWNRDPQLGDLVLAKVKGYPFWPAKVSRPEDWNQEPTPRKFFVLFFGTKEIFQLLISTLNRSYSLSFSSKYAFVGLPDLQPFTEQVKNDLVNQAREKRFPKRHAKGLEEALVEICKAYDELPKSSETANDVLPDQTLDMSEKPTESLVKPPDDGETPRVEQMEVDSSVDNLNTLRHGSGTEENVKDGGHDRKDIVPAVINRKKPAEKDSDHPKKKKPVTSKSATNMHLEQMEVDSSVGNLNNLRHGSGTEENVKDGGHDRKDTFPTVTNRKKSVEKNSDHPKKKKPVTSKSAINMHLEQARSPTSLFSGRETEGQKVGKEGRPTEGILLDPNVEIVCALEVPKKDKSKMQLKTADREENKHVDGTGISGRTTPEALPGTVPANSADKESGGFRKLKPMMKQSLMDKSERRCPNKVMVDKPNKQLTVKSPVVLSSNKKSLPGSGQRKPEGSTDMRPAKRPKLVDRANETVKTGAKSELRLPVDNGKDNSVKNEKSTSVGARNNTFPETVTADGRTRKSGVVVSPLPRPHSERMEQAPGSATKLIGFDTAKKGSSMREDGSRVGRPLAQPRRRACRFDDDEEEEQRTPPHKTVAKSISTHVTPTDKIHQTGIRGIPSSQVGNVSAKKSGLAREEKPRSVGRSPVKHEPIYSPSQGKVHARPQMTGRKSATISVDTSSALGNKINPADRKSSDQLKNPGSSEVKKPQGSSSKVVQQTSGNSHSQSHATLEKNVLLSKSENAKVKAKPSTQIAMTAENRLSATLSDERSGKLDHSKEDRSNFVDKADFAESNADSDKSIKRLIAAAQAKRNHLASGQGNSDGSSADNAVLASAAYGLPGLSPSPVFHIPSASRNAISEGDIMQSQDSICEPGHRVDLKKPAETDHEHEKSPKPKQSSSSLGGGTDAAIARDALEGMIETLSRTKDSIGRATRHAIECLKHGIAEEIVALLIRKIENEPNLHRKVDLLFLLDSITQCSHSQKGVAGASYVPTVQAALPRLLSAAAPPVAGARENRRQCLKVLRLWLERKIMPENVLRKYMNDIEVPNDNTHAGFMLRRPSRAERSVDDPIREMDDMLVDEYGSARELTMVELGAVLQDHKPQWQWCGLDKCACSRPCMGIRGVFYENVSATCFDHSKALSNTTIEFSGILSSNVFVNDEDFRRIDGSLPVISLRVGGGGIQESEEIIAPNSVEEHITVLESATSDAVMEDASVLPRNSQQIEGSTLIEHDSKQEAGSEEALTNQYELPPLPEGPPPLPLDSLSPQPLPEGPPPLPLDSPPPPPPLPPSPPPATPPPPPPPLSPSSPPPPPPLPSGPPPQPAPPPPHPSIPPPVPSSPSSLGYQHAMPEYFRPPNGNQLTGNSSIQGVGNTPNFMPAVPVNAQAPVNYAPSLPPDYGSNNIFLPQQASNGNYQFQPGVSFHQGAFSAFPSAQTPPVHPHTHHTHINPMGQQSVPPPCNSYGVQPFPNSQSQYTSEEQWRMTSGNFSPDDQHNTWLPGGRSLSCSDGSFMQDGHVVPHMLPAKPDIHALNCWRPSG</sequence>
<evidence type="ECO:0000256" key="1">
    <source>
        <dbReference type="ARBA" id="ARBA00004123"/>
    </source>
</evidence>
<keyword evidence="5" id="KW-0287">Flowering</keyword>
<keyword evidence="2" id="KW-0217">Developmental protein</keyword>
<dbReference type="OMA" id="GKHENSP"/>
<evidence type="ECO:0000256" key="3">
    <source>
        <dbReference type="ARBA" id="ARBA00022664"/>
    </source>
</evidence>
<feature type="compositionally biased region" description="Polar residues" evidence="8">
    <location>
        <begin position="675"/>
        <end position="689"/>
    </location>
</feature>
<protein>
    <recommendedName>
        <fullName evidence="13">ENHANCER OF AG-4 protein 2</fullName>
    </recommendedName>
</protein>
<dbReference type="PANTHER" id="PTHR12550:SF70">
    <property type="entry name" value="JIL-1 ANCHORING AND STABILIZING PROTEIN, ISOFORM A"/>
    <property type="match status" value="1"/>
</dbReference>
<name>A0A9R0ZH07_TRITD</name>
<dbReference type="SMART" id="SM00293">
    <property type="entry name" value="PWWP"/>
    <property type="match status" value="1"/>
</dbReference>
<dbReference type="GO" id="GO:0006397">
    <property type="term" value="P:mRNA processing"/>
    <property type="evidence" value="ECO:0007669"/>
    <property type="project" value="UniProtKB-KW"/>
</dbReference>
<feature type="compositionally biased region" description="Basic and acidic residues" evidence="8">
    <location>
        <begin position="151"/>
        <end position="173"/>
    </location>
</feature>
<dbReference type="GO" id="GO:0009908">
    <property type="term" value="P:flower development"/>
    <property type="evidence" value="ECO:0007669"/>
    <property type="project" value="UniProtKB-KW"/>
</dbReference>
<evidence type="ECO:0000256" key="8">
    <source>
        <dbReference type="SAM" id="MobiDB-lite"/>
    </source>
</evidence>
<dbReference type="PROSITE" id="PS50812">
    <property type="entry name" value="PWWP"/>
    <property type="match status" value="1"/>
</dbReference>
<feature type="region of interest" description="Disordered" evidence="8">
    <location>
        <begin position="315"/>
        <end position="337"/>
    </location>
</feature>
<dbReference type="Gene3D" id="2.30.30.140">
    <property type="match status" value="1"/>
</dbReference>
<feature type="compositionally biased region" description="Pro residues" evidence="8">
    <location>
        <begin position="1255"/>
        <end position="1265"/>
    </location>
</feature>
<feature type="compositionally biased region" description="Polar residues" evidence="8">
    <location>
        <begin position="434"/>
        <end position="449"/>
    </location>
</feature>
<dbReference type="Gramene" id="TRITD7Av1G175480.7">
    <property type="protein sequence ID" value="TRITD7Av1G175480.7"/>
    <property type="gene ID" value="TRITD7Av1G175480"/>
</dbReference>
<feature type="compositionally biased region" description="Basic and acidic residues" evidence="8">
    <location>
        <begin position="190"/>
        <end position="206"/>
    </location>
</feature>
<evidence type="ECO:0008006" key="13">
    <source>
        <dbReference type="Google" id="ProtNLM"/>
    </source>
</evidence>
<feature type="compositionally biased region" description="Polar residues" evidence="8">
    <location>
        <begin position="756"/>
        <end position="772"/>
    </location>
</feature>
<feature type="compositionally biased region" description="Basic and acidic residues" evidence="8">
    <location>
        <begin position="259"/>
        <end position="275"/>
    </location>
</feature>
<feature type="compositionally biased region" description="Basic and acidic residues" evidence="8">
    <location>
        <begin position="415"/>
        <end position="433"/>
    </location>
</feature>
<feature type="region of interest" description="Disordered" evidence="8">
    <location>
        <begin position="1221"/>
        <end position="1368"/>
    </location>
</feature>
<feature type="compositionally biased region" description="Polar residues" evidence="8">
    <location>
        <begin position="716"/>
        <end position="736"/>
    </location>
</feature>
<dbReference type="EMBL" id="LT934123">
    <property type="protein sequence ID" value="VAI76664.1"/>
    <property type="molecule type" value="Genomic_DNA"/>
</dbReference>
<dbReference type="InterPro" id="IPR000313">
    <property type="entry name" value="PWWP_dom"/>
</dbReference>
<comment type="subcellular location">
    <subcellularLocation>
        <location evidence="1">Nucleus</location>
    </subcellularLocation>
</comment>
<dbReference type="Gene3D" id="1.25.40.90">
    <property type="match status" value="1"/>
</dbReference>
<evidence type="ECO:0000256" key="4">
    <source>
        <dbReference type="ARBA" id="ARBA00023015"/>
    </source>
</evidence>
<evidence type="ECO:0000256" key="6">
    <source>
        <dbReference type="ARBA" id="ARBA00023163"/>
    </source>
</evidence>
<dbReference type="SUPFAM" id="SSF63748">
    <property type="entry name" value="Tudor/PWWP/MBT"/>
    <property type="match status" value="1"/>
</dbReference>
<gene>
    <name evidence="11" type="ORF">TRITD_7Av1G175480</name>
</gene>
<proteinExistence type="predicted"/>